<organism evidence="2">
    <name type="scientific">marine sediment metagenome</name>
    <dbReference type="NCBI Taxonomy" id="412755"/>
    <lineage>
        <taxon>unclassified sequences</taxon>
        <taxon>metagenomes</taxon>
        <taxon>ecological metagenomes</taxon>
    </lineage>
</organism>
<feature type="non-terminal residue" evidence="2">
    <location>
        <position position="1"/>
    </location>
</feature>
<name>X0X4R4_9ZZZZ</name>
<proteinExistence type="predicted"/>
<protein>
    <submittedName>
        <fullName evidence="2">Uncharacterized protein</fullName>
    </submittedName>
</protein>
<keyword evidence="1" id="KW-0812">Transmembrane</keyword>
<comment type="caution">
    <text evidence="2">The sequence shown here is derived from an EMBL/GenBank/DDBJ whole genome shotgun (WGS) entry which is preliminary data.</text>
</comment>
<sequence length="148" mass="17265">SDEVKRNIQSFAGMQGKLFYFWNANNNPNFEVRNIPYIAPTLRIRDKNEVFHLGEPALFWDGIPVFVVVRGIPFSLTLDLSKVNVWDKNKSLIIPKGLSSDEIDAKIHSLYVNRIFRQHTLTPIQMFMIILLMIVCCLTTYLIFSWWT</sequence>
<gene>
    <name evidence="2" type="ORF">S01H1_72809</name>
</gene>
<accession>X0X4R4</accession>
<keyword evidence="1" id="KW-1133">Transmembrane helix</keyword>
<evidence type="ECO:0000256" key="1">
    <source>
        <dbReference type="SAM" id="Phobius"/>
    </source>
</evidence>
<dbReference type="AlphaFoldDB" id="X0X4R4"/>
<keyword evidence="1" id="KW-0472">Membrane</keyword>
<evidence type="ECO:0000313" key="2">
    <source>
        <dbReference type="EMBL" id="GAG38239.1"/>
    </source>
</evidence>
<dbReference type="EMBL" id="BARS01048599">
    <property type="protein sequence ID" value="GAG38239.1"/>
    <property type="molecule type" value="Genomic_DNA"/>
</dbReference>
<feature type="transmembrane region" description="Helical" evidence="1">
    <location>
        <begin position="124"/>
        <end position="147"/>
    </location>
</feature>
<reference evidence="2" key="1">
    <citation type="journal article" date="2014" name="Front. Microbiol.">
        <title>High frequency of phylogenetically diverse reductive dehalogenase-homologous genes in deep subseafloor sedimentary metagenomes.</title>
        <authorList>
            <person name="Kawai M."/>
            <person name="Futagami T."/>
            <person name="Toyoda A."/>
            <person name="Takaki Y."/>
            <person name="Nishi S."/>
            <person name="Hori S."/>
            <person name="Arai W."/>
            <person name="Tsubouchi T."/>
            <person name="Morono Y."/>
            <person name="Uchiyama I."/>
            <person name="Ito T."/>
            <person name="Fujiyama A."/>
            <person name="Inagaki F."/>
            <person name="Takami H."/>
        </authorList>
    </citation>
    <scope>NUCLEOTIDE SEQUENCE</scope>
    <source>
        <strain evidence="2">Expedition CK06-06</strain>
    </source>
</reference>